<comment type="caution">
    <text evidence="4">The sequence shown here is derived from an EMBL/GenBank/DDBJ whole genome shotgun (WGS) entry which is preliminary data.</text>
</comment>
<sequence length="171" mass="18782">MPRKASRQALAALLCLVVAGAAQAQWKWRDARGNVQYSDMPPPPGVPEKDILQRPAAAARAIVVVPAGQAASAAASVPKPAASSPSKAEQDATARQKQDQDREAAKQKEEERRLAEQRRENCSRAQASLRDLQSGLRLTRTNDKGERVFMDDAQRQAEIERTRQIVTSECR</sequence>
<dbReference type="Pfam" id="PF13511">
    <property type="entry name" value="DUF4124"/>
    <property type="match status" value="1"/>
</dbReference>
<reference evidence="4 5" key="1">
    <citation type="submission" date="2021-12" db="EMBL/GenBank/DDBJ databases">
        <title>Genome seq of p7.</title>
        <authorList>
            <person name="Seo T."/>
        </authorList>
    </citation>
    <scope>NUCLEOTIDE SEQUENCE [LARGE SCALE GENOMIC DNA]</scope>
    <source>
        <strain evidence="4 5">P7</strain>
    </source>
</reference>
<feature type="compositionally biased region" description="Low complexity" evidence="1">
    <location>
        <begin position="69"/>
        <end position="87"/>
    </location>
</feature>
<feature type="signal peptide" evidence="2">
    <location>
        <begin position="1"/>
        <end position="24"/>
    </location>
</feature>
<accession>A0ABS8XC14</accession>
<feature type="compositionally biased region" description="Basic and acidic residues" evidence="1">
    <location>
        <begin position="88"/>
        <end position="122"/>
    </location>
</feature>
<evidence type="ECO:0000256" key="1">
    <source>
        <dbReference type="SAM" id="MobiDB-lite"/>
    </source>
</evidence>
<gene>
    <name evidence="4" type="ORF">LXT12_01195</name>
</gene>
<name>A0ABS8XC14_9BURK</name>
<evidence type="ECO:0000259" key="3">
    <source>
        <dbReference type="Pfam" id="PF13511"/>
    </source>
</evidence>
<proteinExistence type="predicted"/>
<dbReference type="EMBL" id="JAJTWT010000001">
    <property type="protein sequence ID" value="MCE4535874.1"/>
    <property type="molecule type" value="Genomic_DNA"/>
</dbReference>
<dbReference type="RefSeq" id="WP_233388652.1">
    <property type="nucleotide sequence ID" value="NZ_JAJTWT010000001.1"/>
</dbReference>
<keyword evidence="5" id="KW-1185">Reference proteome</keyword>
<dbReference type="Proteomes" id="UP001201463">
    <property type="component" value="Unassembled WGS sequence"/>
</dbReference>
<evidence type="ECO:0000313" key="5">
    <source>
        <dbReference type="Proteomes" id="UP001201463"/>
    </source>
</evidence>
<evidence type="ECO:0000313" key="4">
    <source>
        <dbReference type="EMBL" id="MCE4535874.1"/>
    </source>
</evidence>
<organism evidence="4 5">
    <name type="scientific">Pelomonas caseinilytica</name>
    <dbReference type="NCBI Taxonomy" id="2906763"/>
    <lineage>
        <taxon>Bacteria</taxon>
        <taxon>Pseudomonadati</taxon>
        <taxon>Pseudomonadota</taxon>
        <taxon>Betaproteobacteria</taxon>
        <taxon>Burkholderiales</taxon>
        <taxon>Sphaerotilaceae</taxon>
        <taxon>Roseateles</taxon>
    </lineage>
</organism>
<feature type="chain" id="PRO_5045679837" evidence="2">
    <location>
        <begin position="25"/>
        <end position="171"/>
    </location>
</feature>
<dbReference type="InterPro" id="IPR025392">
    <property type="entry name" value="DUF4124"/>
</dbReference>
<keyword evidence="2" id="KW-0732">Signal</keyword>
<evidence type="ECO:0000256" key="2">
    <source>
        <dbReference type="SAM" id="SignalP"/>
    </source>
</evidence>
<feature type="region of interest" description="Disordered" evidence="1">
    <location>
        <begin position="69"/>
        <end position="143"/>
    </location>
</feature>
<feature type="domain" description="DUF4124" evidence="3">
    <location>
        <begin position="12"/>
        <end position="61"/>
    </location>
</feature>
<protein>
    <submittedName>
        <fullName evidence="4">DUF4124 domain-containing protein</fullName>
    </submittedName>
</protein>